<protein>
    <recommendedName>
        <fullName evidence="4">Secreted protein</fullName>
    </recommendedName>
</protein>
<sequence length="90" mass="10207">MRRPRVARVVAWFFAIAATLSITTASSVIKGQRAPCSNEGEPVRLQDARLEHDWSSCFRCICKWVSGEQAQVAARPCRERAPGMRSHRFF</sequence>
<evidence type="ECO:0000313" key="2">
    <source>
        <dbReference type="EMBL" id="CAF4774282.1"/>
    </source>
</evidence>
<gene>
    <name evidence="2" type="ORF">PMACD_LOCUS2000</name>
</gene>
<proteinExistence type="predicted"/>
<accession>A0A821MX81</accession>
<feature type="signal peptide" evidence="1">
    <location>
        <begin position="1"/>
        <end position="25"/>
    </location>
</feature>
<dbReference type="Proteomes" id="UP000663880">
    <property type="component" value="Unassembled WGS sequence"/>
</dbReference>
<evidence type="ECO:0008006" key="4">
    <source>
        <dbReference type="Google" id="ProtNLM"/>
    </source>
</evidence>
<feature type="chain" id="PRO_5032932575" description="Secreted protein" evidence="1">
    <location>
        <begin position="26"/>
        <end position="90"/>
    </location>
</feature>
<comment type="caution">
    <text evidence="2">The sequence shown here is derived from an EMBL/GenBank/DDBJ whole genome shotgun (WGS) entry which is preliminary data.</text>
</comment>
<reference evidence="2" key="1">
    <citation type="submission" date="2021-02" db="EMBL/GenBank/DDBJ databases">
        <authorList>
            <person name="Steward A R."/>
        </authorList>
    </citation>
    <scope>NUCLEOTIDE SEQUENCE</scope>
</reference>
<organism evidence="2 3">
    <name type="scientific">Pieris macdunnoughi</name>
    <dbReference type="NCBI Taxonomy" id="345717"/>
    <lineage>
        <taxon>Eukaryota</taxon>
        <taxon>Metazoa</taxon>
        <taxon>Ecdysozoa</taxon>
        <taxon>Arthropoda</taxon>
        <taxon>Hexapoda</taxon>
        <taxon>Insecta</taxon>
        <taxon>Pterygota</taxon>
        <taxon>Neoptera</taxon>
        <taxon>Endopterygota</taxon>
        <taxon>Lepidoptera</taxon>
        <taxon>Glossata</taxon>
        <taxon>Ditrysia</taxon>
        <taxon>Papilionoidea</taxon>
        <taxon>Pieridae</taxon>
        <taxon>Pierinae</taxon>
        <taxon>Pieris</taxon>
    </lineage>
</organism>
<evidence type="ECO:0000313" key="3">
    <source>
        <dbReference type="Proteomes" id="UP000663880"/>
    </source>
</evidence>
<keyword evidence="1" id="KW-0732">Signal</keyword>
<keyword evidence="3" id="KW-1185">Reference proteome</keyword>
<dbReference type="EMBL" id="CAJOBZ010000003">
    <property type="protein sequence ID" value="CAF4774282.1"/>
    <property type="molecule type" value="Genomic_DNA"/>
</dbReference>
<name>A0A821MX81_9NEOP</name>
<evidence type="ECO:0000256" key="1">
    <source>
        <dbReference type="SAM" id="SignalP"/>
    </source>
</evidence>
<dbReference type="AlphaFoldDB" id="A0A821MX81"/>
<dbReference type="OrthoDB" id="7485577at2759"/>